<dbReference type="PANTHER" id="PTHR46623:SF10">
    <property type="entry name" value="CARBOXYMETHYLENEBUTENOLIDASE HOMOLOG"/>
    <property type="match status" value="1"/>
</dbReference>
<dbReference type="GO" id="GO:0016787">
    <property type="term" value="F:hydrolase activity"/>
    <property type="evidence" value="ECO:0007669"/>
    <property type="project" value="UniProtKB-KW"/>
</dbReference>
<keyword evidence="3" id="KW-1185">Reference proteome</keyword>
<evidence type="ECO:0000259" key="1">
    <source>
        <dbReference type="Pfam" id="PF01738"/>
    </source>
</evidence>
<gene>
    <name evidence="2" type="ORF">LJ725_19500</name>
</gene>
<keyword evidence="2" id="KW-0378">Hydrolase</keyword>
<dbReference type="InterPro" id="IPR002925">
    <property type="entry name" value="Dienelactn_hydro"/>
</dbReference>
<name>A0ABS8KYN6_9HYPH</name>
<reference evidence="2 3" key="1">
    <citation type="submission" date="2021-11" db="EMBL/GenBank/DDBJ databases">
        <authorList>
            <person name="Lee D.-H."/>
            <person name="Kim S.-B."/>
        </authorList>
    </citation>
    <scope>NUCLEOTIDE SEQUENCE [LARGE SCALE GENOMIC DNA]</scope>
    <source>
        <strain evidence="2 3">KCTC 52223</strain>
    </source>
</reference>
<dbReference type="Proteomes" id="UP001198862">
    <property type="component" value="Unassembled WGS sequence"/>
</dbReference>
<evidence type="ECO:0000313" key="2">
    <source>
        <dbReference type="EMBL" id="MCC8431165.1"/>
    </source>
</evidence>
<dbReference type="SUPFAM" id="SSF53474">
    <property type="entry name" value="alpha/beta-Hydrolases"/>
    <property type="match status" value="1"/>
</dbReference>
<proteinExistence type="predicted"/>
<dbReference type="InterPro" id="IPR051049">
    <property type="entry name" value="Dienelactone_hydrolase-like"/>
</dbReference>
<evidence type="ECO:0000313" key="3">
    <source>
        <dbReference type="Proteomes" id="UP001198862"/>
    </source>
</evidence>
<dbReference type="PANTHER" id="PTHR46623">
    <property type="entry name" value="CARBOXYMETHYLENEBUTENOLIDASE-RELATED"/>
    <property type="match status" value="1"/>
</dbReference>
<accession>A0ABS8KYN6</accession>
<dbReference type="EMBL" id="JAJISD010000008">
    <property type="protein sequence ID" value="MCC8431165.1"/>
    <property type="molecule type" value="Genomic_DNA"/>
</dbReference>
<sequence length="247" mass="27217">MIERELDIATQDGAMNTYTVRPDDGGPLPVVVMLMDAPGVREGLREICRRISQSGYFVLLPNLYYRSTREFVCGPTRNHPDGEANLKRMFGLMETLSNARVAADTGAVLDVLPTLPDAKAGKVGLVGYCMSGAFVTAAAAKHPDRIGCFASYYGTRLITDKPDSPHLMLGDITAEGYYAFAEHDTYVPLSDVAKFEKLLAAAPFPSRVETEAGTHHGYAFSDRGNLHEAAREKHYERMLALYRRHLS</sequence>
<organism evidence="2 3">
    <name type="scientific">Reyranella aquatilis</name>
    <dbReference type="NCBI Taxonomy" id="2035356"/>
    <lineage>
        <taxon>Bacteria</taxon>
        <taxon>Pseudomonadati</taxon>
        <taxon>Pseudomonadota</taxon>
        <taxon>Alphaproteobacteria</taxon>
        <taxon>Hyphomicrobiales</taxon>
        <taxon>Reyranellaceae</taxon>
        <taxon>Reyranella</taxon>
    </lineage>
</organism>
<dbReference type="Pfam" id="PF01738">
    <property type="entry name" value="DLH"/>
    <property type="match status" value="1"/>
</dbReference>
<protein>
    <submittedName>
        <fullName evidence="2">Dienelactone hydrolase family protein</fullName>
    </submittedName>
</protein>
<comment type="caution">
    <text evidence="2">The sequence shown here is derived from an EMBL/GenBank/DDBJ whole genome shotgun (WGS) entry which is preliminary data.</text>
</comment>
<feature type="domain" description="Dienelactone hydrolase" evidence="1">
    <location>
        <begin position="15"/>
        <end position="245"/>
    </location>
</feature>
<dbReference type="InterPro" id="IPR029058">
    <property type="entry name" value="AB_hydrolase_fold"/>
</dbReference>
<dbReference type="Gene3D" id="3.40.50.1820">
    <property type="entry name" value="alpha/beta hydrolase"/>
    <property type="match status" value="1"/>
</dbReference>